<gene>
    <name evidence="2" type="ORF">LIN78_09705</name>
</gene>
<dbReference type="Proteomes" id="UP001165395">
    <property type="component" value="Unassembled WGS sequence"/>
</dbReference>
<reference evidence="2" key="1">
    <citation type="submission" date="2021-10" db="EMBL/GenBank/DDBJ databases">
        <title>The complete genome sequence of Leeia sp. TBRC 13508.</title>
        <authorList>
            <person name="Charoenyingcharoen P."/>
            <person name="Yukphan P."/>
        </authorList>
    </citation>
    <scope>NUCLEOTIDE SEQUENCE</scope>
    <source>
        <strain evidence="2">TBRC 13508</strain>
    </source>
</reference>
<feature type="region of interest" description="Disordered" evidence="1">
    <location>
        <begin position="1"/>
        <end position="29"/>
    </location>
</feature>
<accession>A0ABS8D6J1</accession>
<dbReference type="RefSeq" id="WP_227180590.1">
    <property type="nucleotide sequence ID" value="NZ_JAJBZT010000004.1"/>
</dbReference>
<evidence type="ECO:0000313" key="2">
    <source>
        <dbReference type="EMBL" id="MCB6183820.1"/>
    </source>
</evidence>
<evidence type="ECO:0000256" key="1">
    <source>
        <dbReference type="SAM" id="MobiDB-lite"/>
    </source>
</evidence>
<keyword evidence="3" id="KW-1185">Reference proteome</keyword>
<feature type="non-terminal residue" evidence="2">
    <location>
        <position position="1"/>
    </location>
</feature>
<comment type="caution">
    <text evidence="2">The sequence shown here is derived from an EMBL/GenBank/DDBJ whole genome shotgun (WGS) entry which is preliminary data.</text>
</comment>
<protein>
    <submittedName>
        <fullName evidence="2">Uncharacterized protein</fullName>
    </submittedName>
</protein>
<feature type="compositionally biased region" description="Polar residues" evidence="1">
    <location>
        <begin position="14"/>
        <end position="29"/>
    </location>
</feature>
<organism evidence="2 3">
    <name type="scientific">Leeia speluncae</name>
    <dbReference type="NCBI Taxonomy" id="2884804"/>
    <lineage>
        <taxon>Bacteria</taxon>
        <taxon>Pseudomonadati</taxon>
        <taxon>Pseudomonadota</taxon>
        <taxon>Betaproteobacteria</taxon>
        <taxon>Neisseriales</taxon>
        <taxon>Leeiaceae</taxon>
        <taxon>Leeia</taxon>
    </lineage>
</organism>
<proteinExistence type="predicted"/>
<sequence>LRQQQRGELYAPDQTMSTPSKHLSLQTPPSKHIKPLIQKENITKIFIKNFRPDLILLRHH</sequence>
<evidence type="ECO:0000313" key="3">
    <source>
        <dbReference type="Proteomes" id="UP001165395"/>
    </source>
</evidence>
<dbReference type="EMBL" id="JAJBZT010000004">
    <property type="protein sequence ID" value="MCB6183820.1"/>
    <property type="molecule type" value="Genomic_DNA"/>
</dbReference>
<name>A0ABS8D6J1_9NEIS</name>